<sequence>MLIAGAASTCYMSLGMVVTWPNVLVSHLLKSNSTLLGKSISLEPFHMDMAGSMMFIGSIPGYLLAGWLMSSVGRRWSIFIGALPSITGAALIGMAVNPTMIITGRFLDGITFGMMNVSVRSYIAEISDSEVRGRAGCIVNLTMQIGSILAVGLGILMAWYYVALIYGCILIMHCILVIILLPESPAYLAVTDKDERAIAVLSQLRGPSVDAISELKQLKTENQQEDGNSGYRSLLKRDMLQRMFVIFGLFFLCNFAGVQVLKANVSRILQAFGLPFKNEIGAVIVICLFLFGSFTMMCVLDFIGRRHVLMISLNIIAVSYGSLGAYVYFVEQGPHSFVGQAVTISHNGSNSTVMQTTHTRLVHIACRK</sequence>
<dbReference type="PROSITE" id="PS00217">
    <property type="entry name" value="SUGAR_TRANSPORT_2"/>
    <property type="match status" value="1"/>
</dbReference>
<dbReference type="PROSITE" id="PS00216">
    <property type="entry name" value="SUGAR_TRANSPORT_1"/>
    <property type="match status" value="1"/>
</dbReference>
<proteinExistence type="predicted"/>
<feature type="transmembrane region" description="Helical" evidence="5">
    <location>
        <begin position="135"/>
        <end position="153"/>
    </location>
</feature>
<dbReference type="InterPro" id="IPR036259">
    <property type="entry name" value="MFS_trans_sf"/>
</dbReference>
<gene>
    <name evidence="7" type="ORF">SK128_008225</name>
</gene>
<evidence type="ECO:0000256" key="4">
    <source>
        <dbReference type="ARBA" id="ARBA00023136"/>
    </source>
</evidence>
<name>A0AAN8XKF6_HALRR</name>
<dbReference type="AlphaFoldDB" id="A0AAN8XKF6"/>
<dbReference type="InterPro" id="IPR020846">
    <property type="entry name" value="MFS_dom"/>
</dbReference>
<dbReference type="GO" id="GO:0022857">
    <property type="term" value="F:transmembrane transporter activity"/>
    <property type="evidence" value="ECO:0007669"/>
    <property type="project" value="InterPro"/>
</dbReference>
<keyword evidence="8" id="KW-1185">Reference proteome</keyword>
<dbReference type="InterPro" id="IPR050549">
    <property type="entry name" value="MFS_Trehalose_Transporter"/>
</dbReference>
<evidence type="ECO:0000313" key="8">
    <source>
        <dbReference type="Proteomes" id="UP001381693"/>
    </source>
</evidence>
<dbReference type="PROSITE" id="PS50850">
    <property type="entry name" value="MFS"/>
    <property type="match status" value="1"/>
</dbReference>
<feature type="transmembrane region" description="Helical" evidence="5">
    <location>
        <begin position="307"/>
        <end position="329"/>
    </location>
</feature>
<evidence type="ECO:0000313" key="7">
    <source>
        <dbReference type="EMBL" id="KAK7085187.1"/>
    </source>
</evidence>
<dbReference type="Pfam" id="PF00083">
    <property type="entry name" value="Sugar_tr"/>
    <property type="match status" value="1"/>
</dbReference>
<organism evidence="7 8">
    <name type="scientific">Halocaridina rubra</name>
    <name type="common">Hawaiian red shrimp</name>
    <dbReference type="NCBI Taxonomy" id="373956"/>
    <lineage>
        <taxon>Eukaryota</taxon>
        <taxon>Metazoa</taxon>
        <taxon>Ecdysozoa</taxon>
        <taxon>Arthropoda</taxon>
        <taxon>Crustacea</taxon>
        <taxon>Multicrustacea</taxon>
        <taxon>Malacostraca</taxon>
        <taxon>Eumalacostraca</taxon>
        <taxon>Eucarida</taxon>
        <taxon>Decapoda</taxon>
        <taxon>Pleocyemata</taxon>
        <taxon>Caridea</taxon>
        <taxon>Atyoidea</taxon>
        <taxon>Atyidae</taxon>
        <taxon>Halocaridina</taxon>
    </lineage>
</organism>
<dbReference type="Proteomes" id="UP001381693">
    <property type="component" value="Unassembled WGS sequence"/>
</dbReference>
<evidence type="ECO:0000256" key="2">
    <source>
        <dbReference type="ARBA" id="ARBA00022692"/>
    </source>
</evidence>
<dbReference type="InterPro" id="IPR005829">
    <property type="entry name" value="Sugar_transporter_CS"/>
</dbReference>
<feature type="transmembrane region" description="Helical" evidence="5">
    <location>
        <begin position="159"/>
        <end position="181"/>
    </location>
</feature>
<feature type="transmembrane region" description="Helical" evidence="5">
    <location>
        <begin position="12"/>
        <end position="29"/>
    </location>
</feature>
<keyword evidence="2 5" id="KW-0812">Transmembrane</keyword>
<dbReference type="GO" id="GO:0016020">
    <property type="term" value="C:membrane"/>
    <property type="evidence" value="ECO:0007669"/>
    <property type="project" value="UniProtKB-SubCell"/>
</dbReference>
<feature type="transmembrane region" description="Helical" evidence="5">
    <location>
        <begin position="49"/>
        <end position="69"/>
    </location>
</feature>
<dbReference type="SUPFAM" id="SSF103473">
    <property type="entry name" value="MFS general substrate transporter"/>
    <property type="match status" value="1"/>
</dbReference>
<dbReference type="InterPro" id="IPR005828">
    <property type="entry name" value="MFS_sugar_transport-like"/>
</dbReference>
<feature type="transmembrane region" description="Helical" evidence="5">
    <location>
        <begin position="76"/>
        <end position="96"/>
    </location>
</feature>
<comment type="subcellular location">
    <subcellularLocation>
        <location evidence="1">Membrane</location>
        <topology evidence="1">Multi-pass membrane protein</topology>
    </subcellularLocation>
</comment>
<keyword evidence="3 5" id="KW-1133">Transmembrane helix</keyword>
<keyword evidence="4 5" id="KW-0472">Membrane</keyword>
<dbReference type="PANTHER" id="PTHR48021">
    <property type="match status" value="1"/>
</dbReference>
<protein>
    <recommendedName>
        <fullName evidence="6">Major facilitator superfamily (MFS) profile domain-containing protein</fullName>
    </recommendedName>
</protein>
<dbReference type="Gene3D" id="1.20.1250.20">
    <property type="entry name" value="MFS general substrate transporter like domains"/>
    <property type="match status" value="1"/>
</dbReference>
<comment type="caution">
    <text evidence="7">The sequence shown here is derived from an EMBL/GenBank/DDBJ whole genome shotgun (WGS) entry which is preliminary data.</text>
</comment>
<evidence type="ECO:0000259" key="6">
    <source>
        <dbReference type="PROSITE" id="PS50850"/>
    </source>
</evidence>
<feature type="transmembrane region" description="Helical" evidence="5">
    <location>
        <begin position="102"/>
        <end position="123"/>
    </location>
</feature>
<dbReference type="EMBL" id="JAXCGZ010001888">
    <property type="protein sequence ID" value="KAK7085187.1"/>
    <property type="molecule type" value="Genomic_DNA"/>
</dbReference>
<evidence type="ECO:0000256" key="5">
    <source>
        <dbReference type="SAM" id="Phobius"/>
    </source>
</evidence>
<feature type="domain" description="Major facilitator superfamily (MFS) profile" evidence="6">
    <location>
        <begin position="1"/>
        <end position="368"/>
    </location>
</feature>
<evidence type="ECO:0000256" key="1">
    <source>
        <dbReference type="ARBA" id="ARBA00004141"/>
    </source>
</evidence>
<feature type="transmembrane region" description="Helical" evidence="5">
    <location>
        <begin position="242"/>
        <end position="260"/>
    </location>
</feature>
<feature type="transmembrane region" description="Helical" evidence="5">
    <location>
        <begin position="280"/>
        <end position="300"/>
    </location>
</feature>
<evidence type="ECO:0000256" key="3">
    <source>
        <dbReference type="ARBA" id="ARBA00022989"/>
    </source>
</evidence>
<reference evidence="7 8" key="1">
    <citation type="submission" date="2023-11" db="EMBL/GenBank/DDBJ databases">
        <title>Halocaridina rubra genome assembly.</title>
        <authorList>
            <person name="Smith C."/>
        </authorList>
    </citation>
    <scope>NUCLEOTIDE SEQUENCE [LARGE SCALE GENOMIC DNA]</scope>
    <source>
        <strain evidence="7">EP-1</strain>
        <tissue evidence="7">Whole</tissue>
    </source>
</reference>
<dbReference type="PANTHER" id="PTHR48021:SF1">
    <property type="entry name" value="GH07001P-RELATED"/>
    <property type="match status" value="1"/>
</dbReference>
<accession>A0AAN8XKF6</accession>